<protein>
    <submittedName>
        <fullName evidence="2">Uncharacterized protein DUF262</fullName>
    </submittedName>
</protein>
<organism evidence="2 3">
    <name type="scientific">Sphingomonas aurantiaca</name>
    <dbReference type="NCBI Taxonomy" id="185949"/>
    <lineage>
        <taxon>Bacteria</taxon>
        <taxon>Pseudomonadati</taxon>
        <taxon>Pseudomonadota</taxon>
        <taxon>Alphaproteobacteria</taxon>
        <taxon>Sphingomonadales</taxon>
        <taxon>Sphingomonadaceae</taxon>
        <taxon>Sphingomonas</taxon>
    </lineage>
</organism>
<dbReference type="EMBL" id="QAOG01000002">
    <property type="protein sequence ID" value="PTQ61211.1"/>
    <property type="molecule type" value="Genomic_DNA"/>
</dbReference>
<proteinExistence type="predicted"/>
<evidence type="ECO:0000313" key="3">
    <source>
        <dbReference type="Proteomes" id="UP000244189"/>
    </source>
</evidence>
<accession>A0A2T5GPF0</accession>
<keyword evidence="3" id="KW-1185">Reference proteome</keyword>
<evidence type="ECO:0000313" key="2">
    <source>
        <dbReference type="EMBL" id="PTQ61211.1"/>
    </source>
</evidence>
<comment type="caution">
    <text evidence="2">The sequence shown here is derived from an EMBL/GenBank/DDBJ whole genome shotgun (WGS) entry which is preliminary data.</text>
</comment>
<dbReference type="Pfam" id="PF03235">
    <property type="entry name" value="GmrSD_N"/>
    <property type="match status" value="1"/>
</dbReference>
<gene>
    <name evidence="2" type="ORF">C8J26_1537</name>
</gene>
<evidence type="ECO:0000259" key="1">
    <source>
        <dbReference type="Pfam" id="PF03235"/>
    </source>
</evidence>
<dbReference type="Proteomes" id="UP000244189">
    <property type="component" value="Unassembled WGS sequence"/>
</dbReference>
<dbReference type="InterPro" id="IPR004919">
    <property type="entry name" value="GmrSD_N"/>
</dbReference>
<name>A0A2T5GPF0_9SPHN</name>
<dbReference type="PANTHER" id="PTHR39639">
    <property type="entry name" value="CHROMOSOME 16, WHOLE GENOME SHOTGUN SEQUENCE"/>
    <property type="match status" value="1"/>
</dbReference>
<reference evidence="2 3" key="1">
    <citation type="submission" date="2018-04" db="EMBL/GenBank/DDBJ databases">
        <title>Genomic Encyclopedia of Type Strains, Phase III (KMG-III): the genomes of soil and plant-associated and newly described type strains.</title>
        <authorList>
            <person name="Whitman W."/>
        </authorList>
    </citation>
    <scope>NUCLEOTIDE SEQUENCE [LARGE SCALE GENOMIC DNA]</scope>
    <source>
        <strain evidence="2 3">MA101b</strain>
    </source>
</reference>
<dbReference type="PANTHER" id="PTHR39639:SF1">
    <property type="entry name" value="DUF262 DOMAIN-CONTAINING PROTEIN"/>
    <property type="match status" value="1"/>
</dbReference>
<dbReference type="AlphaFoldDB" id="A0A2T5GPF0"/>
<feature type="domain" description="GmrSD restriction endonucleases N-terminal" evidence="1">
    <location>
        <begin position="21"/>
        <end position="159"/>
    </location>
</feature>
<sequence>MNIDRQPNMHDLSWFVDMDNQKRLDLNPPYQRRSVWTSTDRFYFLDTIFNNYPCPAVYVQKEIGNEGPKYNVVDGKQRISTILNFYHNKFRLPQKFSIPRLSGKRFKDLDKSDVIIFYNYVFLVETLKASGDADWNEVFFRVNKNQKGLKEQELRHARFDGWFITRAESESEDPKVEPGLFWSNMKISTPAKSRRMKDIEFISILMLVILEQDLVGFPQSNIDELYAKYDFDRDSLPAEDADDSEVIGNSIDDEAVNAGNRSAYLDETVIYREDIAAFEERFLKLKSFIALMELHNNVVTKHSRRLTTDFYSIWSVLALSDIIDQLPAGIVADSCSAFLSGVDELYDKAREDKGIDVANSVIDPAILRYYTHSVGAATTTEYRKIRYEALKGYIESHLP</sequence>
<dbReference type="RefSeq" id="WP_107957368.1">
    <property type="nucleotide sequence ID" value="NZ_QAOG01000002.1"/>
</dbReference>